<protein>
    <submittedName>
        <fullName evidence="1">Uncharacterized protein</fullName>
    </submittedName>
</protein>
<sequence>MVTSNMQAYETNLWLMQARYGQSQICQMIRVPKRWEILQSLKKNVMPLKWQKQRAWKQFLMVFDFCYCLLRFGGSIALPYFCYLVCN</sequence>
<evidence type="ECO:0000313" key="2">
    <source>
        <dbReference type="Proteomes" id="UP001056120"/>
    </source>
</evidence>
<accession>A0ACB9D5A3</accession>
<reference evidence="1 2" key="2">
    <citation type="journal article" date="2022" name="Mol. Ecol. Resour.">
        <title>The genomes of chicory, endive, great burdock and yacon provide insights into Asteraceae paleo-polyploidization history and plant inulin production.</title>
        <authorList>
            <person name="Fan W."/>
            <person name="Wang S."/>
            <person name="Wang H."/>
            <person name="Wang A."/>
            <person name="Jiang F."/>
            <person name="Liu H."/>
            <person name="Zhao H."/>
            <person name="Xu D."/>
            <person name="Zhang Y."/>
        </authorList>
    </citation>
    <scope>NUCLEOTIDE SEQUENCE [LARGE SCALE GENOMIC DNA]</scope>
    <source>
        <strain evidence="2">cv. Yunnan</strain>
        <tissue evidence="1">Leaves</tissue>
    </source>
</reference>
<gene>
    <name evidence="1" type="ORF">L1987_59441</name>
</gene>
<reference evidence="2" key="1">
    <citation type="journal article" date="2022" name="Mol. Ecol. Resour.">
        <title>The genomes of chicory, endive, great burdock and yacon provide insights into Asteraceae palaeo-polyploidization history and plant inulin production.</title>
        <authorList>
            <person name="Fan W."/>
            <person name="Wang S."/>
            <person name="Wang H."/>
            <person name="Wang A."/>
            <person name="Jiang F."/>
            <person name="Liu H."/>
            <person name="Zhao H."/>
            <person name="Xu D."/>
            <person name="Zhang Y."/>
        </authorList>
    </citation>
    <scope>NUCLEOTIDE SEQUENCE [LARGE SCALE GENOMIC DNA]</scope>
    <source>
        <strain evidence="2">cv. Yunnan</strain>
    </source>
</reference>
<proteinExistence type="predicted"/>
<organism evidence="1 2">
    <name type="scientific">Smallanthus sonchifolius</name>
    <dbReference type="NCBI Taxonomy" id="185202"/>
    <lineage>
        <taxon>Eukaryota</taxon>
        <taxon>Viridiplantae</taxon>
        <taxon>Streptophyta</taxon>
        <taxon>Embryophyta</taxon>
        <taxon>Tracheophyta</taxon>
        <taxon>Spermatophyta</taxon>
        <taxon>Magnoliopsida</taxon>
        <taxon>eudicotyledons</taxon>
        <taxon>Gunneridae</taxon>
        <taxon>Pentapetalae</taxon>
        <taxon>asterids</taxon>
        <taxon>campanulids</taxon>
        <taxon>Asterales</taxon>
        <taxon>Asteraceae</taxon>
        <taxon>Asteroideae</taxon>
        <taxon>Heliantheae alliance</taxon>
        <taxon>Millerieae</taxon>
        <taxon>Smallanthus</taxon>
    </lineage>
</organism>
<comment type="caution">
    <text evidence="1">The sequence shown here is derived from an EMBL/GenBank/DDBJ whole genome shotgun (WGS) entry which is preliminary data.</text>
</comment>
<keyword evidence="2" id="KW-1185">Reference proteome</keyword>
<dbReference type="Proteomes" id="UP001056120">
    <property type="component" value="Linkage Group LG20"/>
</dbReference>
<name>A0ACB9D5A3_9ASTR</name>
<evidence type="ECO:0000313" key="1">
    <source>
        <dbReference type="EMBL" id="KAI3741764.1"/>
    </source>
</evidence>
<dbReference type="EMBL" id="CM042037">
    <property type="protein sequence ID" value="KAI3741764.1"/>
    <property type="molecule type" value="Genomic_DNA"/>
</dbReference>